<gene>
    <name evidence="1" type="ORF">Zm00014a_036623</name>
</gene>
<protein>
    <submittedName>
        <fullName evidence="1">Uncharacterized protein</fullName>
    </submittedName>
</protein>
<proteinExistence type="predicted"/>
<organism evidence="1 2">
    <name type="scientific">Zea mays</name>
    <name type="common">Maize</name>
    <dbReference type="NCBI Taxonomy" id="4577"/>
    <lineage>
        <taxon>Eukaryota</taxon>
        <taxon>Viridiplantae</taxon>
        <taxon>Streptophyta</taxon>
        <taxon>Embryophyta</taxon>
        <taxon>Tracheophyta</taxon>
        <taxon>Spermatophyta</taxon>
        <taxon>Magnoliopsida</taxon>
        <taxon>Liliopsida</taxon>
        <taxon>Poales</taxon>
        <taxon>Poaceae</taxon>
        <taxon>PACMAD clade</taxon>
        <taxon>Panicoideae</taxon>
        <taxon>Andropogonodae</taxon>
        <taxon>Andropogoneae</taxon>
        <taxon>Tripsacinae</taxon>
        <taxon>Zea</taxon>
    </lineage>
</organism>
<dbReference type="AlphaFoldDB" id="A0A3L6EXR6"/>
<name>A0A3L6EXR6_MAIZE</name>
<accession>A0A3L6EXR6</accession>
<evidence type="ECO:0000313" key="2">
    <source>
        <dbReference type="Proteomes" id="UP000251960"/>
    </source>
</evidence>
<evidence type="ECO:0000313" key="1">
    <source>
        <dbReference type="EMBL" id="PWZ25776.1"/>
    </source>
</evidence>
<reference evidence="1 2" key="1">
    <citation type="journal article" date="2018" name="Nat. Genet.">
        <title>Extensive intraspecific gene order and gene structural variations between Mo17 and other maize genomes.</title>
        <authorList>
            <person name="Sun S."/>
            <person name="Zhou Y."/>
            <person name="Chen J."/>
            <person name="Shi J."/>
            <person name="Zhao H."/>
            <person name="Zhao H."/>
            <person name="Song W."/>
            <person name="Zhang M."/>
            <person name="Cui Y."/>
            <person name="Dong X."/>
            <person name="Liu H."/>
            <person name="Ma X."/>
            <person name="Jiao Y."/>
            <person name="Wang B."/>
            <person name="Wei X."/>
            <person name="Stein J.C."/>
            <person name="Glaubitz J.C."/>
            <person name="Lu F."/>
            <person name="Yu G."/>
            <person name="Liang C."/>
            <person name="Fengler K."/>
            <person name="Li B."/>
            <person name="Rafalski A."/>
            <person name="Schnable P.S."/>
            <person name="Ware D.H."/>
            <person name="Buckler E.S."/>
            <person name="Lai J."/>
        </authorList>
    </citation>
    <scope>NUCLEOTIDE SEQUENCE [LARGE SCALE GENOMIC DNA]</scope>
    <source>
        <strain evidence="2">cv. Missouri 17</strain>
        <tissue evidence="1">Seedling</tissue>
    </source>
</reference>
<dbReference type="EMBL" id="NCVQ01000005">
    <property type="protein sequence ID" value="PWZ25776.1"/>
    <property type="molecule type" value="Genomic_DNA"/>
</dbReference>
<comment type="caution">
    <text evidence="1">The sequence shown here is derived from an EMBL/GenBank/DDBJ whole genome shotgun (WGS) entry which is preliminary data.</text>
</comment>
<sequence length="31" mass="3655">RTIAASIYLEVRFFNIVNKSIKDSHEVRANY</sequence>
<feature type="non-terminal residue" evidence="1">
    <location>
        <position position="1"/>
    </location>
</feature>
<dbReference type="Proteomes" id="UP000251960">
    <property type="component" value="Chromosome 4"/>
</dbReference>